<dbReference type="SUPFAM" id="SSF103473">
    <property type="entry name" value="MFS general substrate transporter"/>
    <property type="match status" value="1"/>
</dbReference>
<feature type="compositionally biased region" description="Polar residues" evidence="6">
    <location>
        <begin position="428"/>
        <end position="438"/>
    </location>
</feature>
<evidence type="ECO:0000256" key="3">
    <source>
        <dbReference type="ARBA" id="ARBA00022692"/>
    </source>
</evidence>
<organism evidence="9">
    <name type="scientific">Streptomyces sp. NRRL 30471</name>
    <dbReference type="NCBI Taxonomy" id="996287"/>
    <lineage>
        <taxon>Bacteria</taxon>
        <taxon>Bacillati</taxon>
        <taxon>Actinomycetota</taxon>
        <taxon>Actinomycetes</taxon>
        <taxon>Kitasatosporales</taxon>
        <taxon>Streptomycetaceae</taxon>
        <taxon>Streptomyces</taxon>
    </lineage>
</organism>
<feature type="transmembrane region" description="Helical" evidence="7">
    <location>
        <begin position="386"/>
        <end position="405"/>
    </location>
</feature>
<dbReference type="InterPro" id="IPR011701">
    <property type="entry name" value="MFS"/>
</dbReference>
<dbReference type="InterPro" id="IPR036259">
    <property type="entry name" value="MFS_trans_sf"/>
</dbReference>
<name>F2WUE3_9ACTN</name>
<dbReference type="InterPro" id="IPR020846">
    <property type="entry name" value="MFS_dom"/>
</dbReference>
<dbReference type="Pfam" id="PF07690">
    <property type="entry name" value="MFS_1"/>
    <property type="match status" value="1"/>
</dbReference>
<gene>
    <name evidence="9" type="primary">mur31</name>
</gene>
<protein>
    <submittedName>
        <fullName evidence="9">Major facilitator superfamily permease</fullName>
    </submittedName>
</protein>
<keyword evidence="3 7" id="KW-0812">Transmembrane</keyword>
<keyword evidence="2" id="KW-1003">Cell membrane</keyword>
<dbReference type="PANTHER" id="PTHR23513">
    <property type="entry name" value="INTEGRAL MEMBRANE EFFLUX PROTEIN-RELATED"/>
    <property type="match status" value="1"/>
</dbReference>
<dbReference type="AlphaFoldDB" id="F2WUE3"/>
<evidence type="ECO:0000256" key="2">
    <source>
        <dbReference type="ARBA" id="ARBA00022475"/>
    </source>
</evidence>
<evidence type="ECO:0000256" key="4">
    <source>
        <dbReference type="ARBA" id="ARBA00022989"/>
    </source>
</evidence>
<feature type="transmembrane region" description="Helical" evidence="7">
    <location>
        <begin position="121"/>
        <end position="143"/>
    </location>
</feature>
<evidence type="ECO:0000256" key="1">
    <source>
        <dbReference type="ARBA" id="ARBA00004651"/>
    </source>
</evidence>
<dbReference type="CDD" id="cd06173">
    <property type="entry name" value="MFS_MefA_like"/>
    <property type="match status" value="1"/>
</dbReference>
<dbReference type="EMBL" id="HQ257512">
    <property type="protein sequence ID" value="ADZ45343.1"/>
    <property type="molecule type" value="Genomic_DNA"/>
</dbReference>
<evidence type="ECO:0000313" key="9">
    <source>
        <dbReference type="EMBL" id="ADZ45343.1"/>
    </source>
</evidence>
<feature type="transmembrane region" description="Helical" evidence="7">
    <location>
        <begin position="268"/>
        <end position="288"/>
    </location>
</feature>
<feature type="transmembrane region" description="Helical" evidence="7">
    <location>
        <begin position="64"/>
        <end position="87"/>
    </location>
</feature>
<keyword evidence="4 7" id="KW-1133">Transmembrane helix</keyword>
<evidence type="ECO:0000256" key="5">
    <source>
        <dbReference type="ARBA" id="ARBA00023136"/>
    </source>
</evidence>
<feature type="transmembrane region" description="Helical" evidence="7">
    <location>
        <begin position="29"/>
        <end position="52"/>
    </location>
</feature>
<evidence type="ECO:0000259" key="8">
    <source>
        <dbReference type="PROSITE" id="PS50850"/>
    </source>
</evidence>
<accession>F2WUE3</accession>
<comment type="subcellular location">
    <subcellularLocation>
        <location evidence="1">Cell membrane</location>
        <topology evidence="1">Multi-pass membrane protein</topology>
    </subcellularLocation>
</comment>
<dbReference type="PANTHER" id="PTHR23513:SF6">
    <property type="entry name" value="MAJOR FACILITATOR SUPERFAMILY ASSOCIATED DOMAIN-CONTAINING PROTEIN"/>
    <property type="match status" value="1"/>
</dbReference>
<dbReference type="GO" id="GO:0005886">
    <property type="term" value="C:plasma membrane"/>
    <property type="evidence" value="ECO:0007669"/>
    <property type="project" value="UniProtKB-SubCell"/>
</dbReference>
<feature type="region of interest" description="Disordered" evidence="6">
    <location>
        <begin position="413"/>
        <end position="438"/>
    </location>
</feature>
<evidence type="ECO:0000256" key="7">
    <source>
        <dbReference type="SAM" id="Phobius"/>
    </source>
</evidence>
<proteinExistence type="predicted"/>
<dbReference type="Gene3D" id="1.20.1250.20">
    <property type="entry name" value="MFS general substrate transporter like domains"/>
    <property type="match status" value="1"/>
</dbReference>
<feature type="domain" description="Major facilitator superfamily (MFS) profile" evidence="8">
    <location>
        <begin position="26"/>
        <end position="411"/>
    </location>
</feature>
<evidence type="ECO:0000256" key="6">
    <source>
        <dbReference type="SAM" id="MobiDB-lite"/>
    </source>
</evidence>
<dbReference type="PROSITE" id="PS50850">
    <property type="entry name" value="MFS"/>
    <property type="match status" value="1"/>
</dbReference>
<reference evidence="9" key="1">
    <citation type="journal article" date="2011" name="Mol. Biosyst.">
        <title>Identification of the gene cluster involved in muraymycin biosynthesis from Streptomyces sp. NRRL 30471.</title>
        <authorList>
            <person name="Cheng L."/>
            <person name="Chen W."/>
            <person name="Zhai L."/>
            <person name="Xu D."/>
            <person name="Huang T."/>
            <person name="Lin S."/>
            <person name="Zhou X."/>
            <person name="Deng Z."/>
        </authorList>
    </citation>
    <scope>NUCLEOTIDE SEQUENCE</scope>
    <source>
        <strain evidence="9">NRRL 30471</strain>
    </source>
</reference>
<feature type="transmembrane region" description="Helical" evidence="7">
    <location>
        <begin position="233"/>
        <end position="256"/>
    </location>
</feature>
<dbReference type="GO" id="GO:0022857">
    <property type="term" value="F:transmembrane transporter activity"/>
    <property type="evidence" value="ECO:0007669"/>
    <property type="project" value="InterPro"/>
</dbReference>
<feature type="transmembrane region" description="Helical" evidence="7">
    <location>
        <begin position="94"/>
        <end position="115"/>
    </location>
</feature>
<sequence>MLGDAGVRADPPAGATPPLTLRNNREFRLIWLGGLLASLGAQLTILSTPLLILSETGSPTRAGLIVAVFDVVLVLSLLPSGAVVDAVERRKLLLWCRFGLGCGAAAVATGVLLGWPILPLVLLVAIGGAVLSSLSTPAANALMRTVVPPDQLGQATARLQARSAMAQLGGPALGGFLFSVHHALPFVVESLCLLSSSAIMLGLRIRSRPNKPDQPFSLSHLSGGLRYIAKQPYLRAVVGLLSGINLAYSGLVLVMVTTTERMDPTGRSTGLTTSLTGVGALVGVLLAARLRVELRPRATIVITSWTCAASVLLAGTAPGIVVFAGAMILGCTAAGAMNVVLGSTGLLATPHHLLGRVQGAANFLSMSAQPLGPLIAGVLLSQAGGPGAFIAFAGMFVAAALLATFTRGLHHAPQLGSESDETQKDDGNNGTYDQNRLP</sequence>
<keyword evidence="5 7" id="KW-0472">Membrane</keyword>